<proteinExistence type="predicted"/>
<accession>A0AAV4RMT9</accession>
<comment type="caution">
    <text evidence="1">The sequence shown here is derived from an EMBL/GenBank/DDBJ whole genome shotgun (WGS) entry which is preliminary data.</text>
</comment>
<dbReference type="EMBL" id="BPLR01008289">
    <property type="protein sequence ID" value="GIY23558.1"/>
    <property type="molecule type" value="Genomic_DNA"/>
</dbReference>
<keyword evidence="2" id="KW-1185">Reference proteome</keyword>
<sequence length="107" mass="11686">MNLTSSIFIGRASESCLVRNQARATELQIPVFCAEKATPEKKENPSWQCSTPTSRARHLKGPFPGVILPSPSPEQSVSYKSINVYFGSAYSDTSPSPPFPLGCRQQP</sequence>
<gene>
    <name evidence="1" type="ORF">CEXT_804771</name>
</gene>
<dbReference type="AlphaFoldDB" id="A0AAV4RMT9"/>
<evidence type="ECO:0000313" key="2">
    <source>
        <dbReference type="Proteomes" id="UP001054945"/>
    </source>
</evidence>
<protein>
    <submittedName>
        <fullName evidence="1">Uncharacterized protein</fullName>
    </submittedName>
</protein>
<reference evidence="1 2" key="1">
    <citation type="submission" date="2021-06" db="EMBL/GenBank/DDBJ databases">
        <title>Caerostris extrusa draft genome.</title>
        <authorList>
            <person name="Kono N."/>
            <person name="Arakawa K."/>
        </authorList>
    </citation>
    <scope>NUCLEOTIDE SEQUENCE [LARGE SCALE GENOMIC DNA]</scope>
</reference>
<dbReference type="Proteomes" id="UP001054945">
    <property type="component" value="Unassembled WGS sequence"/>
</dbReference>
<evidence type="ECO:0000313" key="1">
    <source>
        <dbReference type="EMBL" id="GIY23558.1"/>
    </source>
</evidence>
<organism evidence="1 2">
    <name type="scientific">Caerostris extrusa</name>
    <name type="common">Bark spider</name>
    <name type="synonym">Caerostris bankana</name>
    <dbReference type="NCBI Taxonomy" id="172846"/>
    <lineage>
        <taxon>Eukaryota</taxon>
        <taxon>Metazoa</taxon>
        <taxon>Ecdysozoa</taxon>
        <taxon>Arthropoda</taxon>
        <taxon>Chelicerata</taxon>
        <taxon>Arachnida</taxon>
        <taxon>Araneae</taxon>
        <taxon>Araneomorphae</taxon>
        <taxon>Entelegynae</taxon>
        <taxon>Araneoidea</taxon>
        <taxon>Araneidae</taxon>
        <taxon>Caerostris</taxon>
    </lineage>
</organism>
<name>A0AAV4RMT9_CAEEX</name>